<proteinExistence type="predicted"/>
<accession>A0A0Y9XKX1</accession>
<evidence type="ECO:0000313" key="7">
    <source>
        <dbReference type="Proteomes" id="UP000220214"/>
    </source>
</evidence>
<dbReference type="VEuPathDB" id="PlasmoDB:PBANKA_1106000"/>
<evidence type="ECO:0000313" key="5">
    <source>
        <dbReference type="Proteomes" id="UP000069549"/>
    </source>
</evidence>
<dbReference type="EMBL" id="LT614637">
    <property type="protein sequence ID" value="SCN26650.1"/>
    <property type="molecule type" value="Genomic_DNA"/>
</dbReference>
<reference evidence="2 5" key="1">
    <citation type="submission" date="2016-02" db="EMBL/GenBank/DDBJ databases">
        <authorList>
            <consortium name="Pathogen Informatics"/>
        </authorList>
    </citation>
    <scope>NUCLEOTIDE SEQUENCE [LARGE SCALE GENOMIC DNA]</scope>
    <source>
        <strain evidence="2 5">K173</strain>
        <strain evidence="3 7">NK65e</strain>
        <strain evidence="4 6">SP11 RLL</strain>
    </source>
</reference>
<dbReference type="OMA" id="RKENKAM"/>
<sequence length="114" mass="13758">MYKLKSFFLRFFLFFVINKYILCKNVNSIRKVSPFIFVQTKLKELNIATPPYTVFNFATEAISTQDIIEDHLNNKEKKAMRRFKQDLRNKRERSENILANLLLSSLHFFDWEEN</sequence>
<keyword evidence="1" id="KW-0175">Coiled coil</keyword>
<evidence type="ECO:0000313" key="4">
    <source>
        <dbReference type="EMBL" id="SCO60917.1"/>
    </source>
</evidence>
<evidence type="ECO:0000313" key="3">
    <source>
        <dbReference type="EMBL" id="SCN26650.1"/>
    </source>
</evidence>
<dbReference type="Proteomes" id="UP000219974">
    <property type="component" value="Chromosome 11"/>
</dbReference>
<protein>
    <submittedName>
        <fullName evidence="2">Uncharacterized protein</fullName>
    </submittedName>
</protein>
<name>A0A0Y9XKX1_PLABE</name>
<dbReference type="Proteomes" id="UP000220214">
    <property type="component" value="Chromosome 11"/>
</dbReference>
<dbReference type="Proteomes" id="UP000069549">
    <property type="component" value="Chromosome 11"/>
</dbReference>
<evidence type="ECO:0000256" key="1">
    <source>
        <dbReference type="SAM" id="Coils"/>
    </source>
</evidence>
<gene>
    <name evidence="2" type="ORF">PBK173_000271700</name>
    <name evidence="3" type="ORF">PBNK65E_000263700</name>
    <name evidence="4" type="ORF">PBSP11RLL_000263200</name>
</gene>
<evidence type="ECO:0000313" key="6">
    <source>
        <dbReference type="Proteomes" id="UP000219974"/>
    </source>
</evidence>
<evidence type="ECO:0000313" key="2">
    <source>
        <dbReference type="EMBL" id="CXI60278.1"/>
    </source>
</evidence>
<dbReference type="AlphaFoldDB" id="A0A0Y9XKX1"/>
<organism evidence="2 5">
    <name type="scientific">Plasmodium berghei</name>
    <dbReference type="NCBI Taxonomy" id="5821"/>
    <lineage>
        <taxon>Eukaryota</taxon>
        <taxon>Sar</taxon>
        <taxon>Alveolata</taxon>
        <taxon>Apicomplexa</taxon>
        <taxon>Aconoidasida</taxon>
        <taxon>Haemosporida</taxon>
        <taxon>Plasmodiidae</taxon>
        <taxon>Plasmodium</taxon>
        <taxon>Plasmodium (Vinckeia)</taxon>
    </lineage>
</organism>
<feature type="coiled-coil region" evidence="1">
    <location>
        <begin position="73"/>
        <end position="104"/>
    </location>
</feature>
<dbReference type="EMBL" id="LT160031">
    <property type="protein sequence ID" value="CXI60278.1"/>
    <property type="molecule type" value="Genomic_DNA"/>
</dbReference>
<dbReference type="EMBL" id="LT608275">
    <property type="protein sequence ID" value="SCO60917.1"/>
    <property type="molecule type" value="Genomic_DNA"/>
</dbReference>